<dbReference type="InterPro" id="IPR035919">
    <property type="entry name" value="EAL_sf"/>
</dbReference>
<dbReference type="SUPFAM" id="SSF55781">
    <property type="entry name" value="GAF domain-like"/>
    <property type="match status" value="1"/>
</dbReference>
<proteinExistence type="predicted"/>
<dbReference type="NCBIfam" id="TIGR00254">
    <property type="entry name" value="GGDEF"/>
    <property type="match status" value="2"/>
</dbReference>
<evidence type="ECO:0000313" key="4">
    <source>
        <dbReference type="Proteomes" id="UP000587396"/>
    </source>
</evidence>
<reference evidence="3 4" key="1">
    <citation type="submission" date="2020-08" db="EMBL/GenBank/DDBJ databases">
        <authorList>
            <person name="Liu C."/>
            <person name="Sun Q."/>
        </authorList>
    </citation>
    <scope>NUCLEOTIDE SEQUENCE [LARGE SCALE GENOMIC DNA]</scope>
    <source>
        <strain evidence="3 4">N22</strain>
    </source>
</reference>
<organism evidence="3 4">
    <name type="scientific">Gordonibacter massiliensis</name>
    <name type="common">ex Traore et al. 2017</name>
    <dbReference type="NCBI Taxonomy" id="1841863"/>
    <lineage>
        <taxon>Bacteria</taxon>
        <taxon>Bacillati</taxon>
        <taxon>Actinomycetota</taxon>
        <taxon>Coriobacteriia</taxon>
        <taxon>Eggerthellales</taxon>
        <taxon>Eggerthellaceae</taxon>
        <taxon>Gordonibacter</taxon>
    </lineage>
</organism>
<dbReference type="Gene3D" id="3.30.450.40">
    <property type="match status" value="1"/>
</dbReference>
<evidence type="ECO:0000259" key="2">
    <source>
        <dbReference type="PROSITE" id="PS50887"/>
    </source>
</evidence>
<dbReference type="SUPFAM" id="SSF55073">
    <property type="entry name" value="Nucleotide cyclase"/>
    <property type="match status" value="2"/>
</dbReference>
<dbReference type="SMART" id="SM00065">
    <property type="entry name" value="GAF"/>
    <property type="match status" value="1"/>
</dbReference>
<feature type="domain" description="EAL" evidence="1">
    <location>
        <begin position="903"/>
        <end position="1158"/>
    </location>
</feature>
<sequence length="1173" mass="131431">MFEYMDDISEVVYVADLETHELLYLNDSGKRLAGVEDIANQTCHAVLQRLDAPCAFCTNDRLSYDDIYTWEHVNSITNHRYLLKDRLIDWEGRPARLEVALDMTASGTSEDDLRKALDAEGMVLQCARDLYGASDLEEATRRMLDSLGKYLAADRMRFFRLRDGRVSATFEWRADGRAQQVAVRRDLDGALVERWRRLFGRGKCVIIEDVASLPAECADERAFLERRRVSSLAAVPLERQGSVVGFLCIENPASSLVRNIASPLKTLCYFFMSTVARIENERRLTSLSFHDDLTGLYNRNRYLSDVEALKRDGGSLGILFLDVNDLKVVNDRYGHDRGDELLRFCAAQMRSVLEGANLYRIGGDEFVALAPGVDEGRFERMAADLDDAFAEACVEGRFGLGSAERFVSMGAQWAENPSDVPALLLAADAQMYERKRTFHLDKALAGMTPAAPDATTGATFMPSIGESALLRDYNMLMSALHVSVSKHLMTEKFEVVWANDFYYEMTGYTREEYVALFNNNCADYFADFPDVFEELSATVMGAVAAGEPGYECLLQMPVKGGSRLWIRVVGLFTNEKVDGVPVIYSTFTGVNDVVQMERERSVTYDNLPGFVARYRVGADGLHLTWGNERFTEFFGIVGADEANRLFDLNIKANERAINSRFADFRAGRSTSFEIEAIGRDDRKAYFTVVGNCIDWVDGDPVYLVLYLDTTEVTEQRRLTDEANERLRRLAFVDEVTKGRNRTSFELDAGAAVKAAPANAYALVSLDIQKFKVVNDQFGVENGNRVLAYVHDRIASRLDEGEYVARVSADLFSLLVKAGPHDVLEERLEDLAHAVNDDLDLGGRTYLLTMTAGVYVIDEPDLPMMQLQDRANVARKKIGRSAAGGRLCACRFYSDEDRLRLAEEKELENRMRVALDAGEFVIYLQPKLELRTNAVVGAEALVRWADPVRGLVPPNDFIPLFERNGFVVDLDLNVFEQVCALLRAWADAGLQPVPLSVNLSRAHLADPSFVERYEEIRRRYEVPAPLIEIELTETLVFEDPERLARVIDELHAAGYRCSLDDFGSGYSSLNVLKDIDVDTLKLDGVFFDAPDFSQGRGADIIDIVIELSRRLGMRTVAEGVETEEQAAFLKRAGCDMIQGYLFSRPIPPAAFERLVFGQGRQGGDGRATGFGERK</sequence>
<dbReference type="CDD" id="cd01949">
    <property type="entry name" value="GGDEF"/>
    <property type="match status" value="1"/>
</dbReference>
<dbReference type="CDD" id="cd01948">
    <property type="entry name" value="EAL"/>
    <property type="match status" value="1"/>
</dbReference>
<dbReference type="SMART" id="SM00052">
    <property type="entry name" value="EAL"/>
    <property type="match status" value="1"/>
</dbReference>
<dbReference type="InterPro" id="IPR052155">
    <property type="entry name" value="Biofilm_reg_signaling"/>
</dbReference>
<dbReference type="Gene3D" id="3.20.20.450">
    <property type="entry name" value="EAL domain"/>
    <property type="match status" value="1"/>
</dbReference>
<keyword evidence="4" id="KW-1185">Reference proteome</keyword>
<dbReference type="Pfam" id="PF00990">
    <property type="entry name" value="GGDEF"/>
    <property type="match status" value="2"/>
</dbReference>
<dbReference type="InterPro" id="IPR000014">
    <property type="entry name" value="PAS"/>
</dbReference>
<dbReference type="InterPro" id="IPR029787">
    <property type="entry name" value="Nucleotide_cyclase"/>
</dbReference>
<dbReference type="Pfam" id="PF00563">
    <property type="entry name" value="EAL"/>
    <property type="match status" value="1"/>
</dbReference>
<dbReference type="RefSeq" id="WP_185904656.1">
    <property type="nucleotide sequence ID" value="NZ_JACMSE010000002.1"/>
</dbReference>
<dbReference type="EMBL" id="JACMSE010000002">
    <property type="protein sequence ID" value="MBC2888726.1"/>
    <property type="molecule type" value="Genomic_DNA"/>
</dbReference>
<dbReference type="Gene3D" id="3.30.70.270">
    <property type="match status" value="2"/>
</dbReference>
<evidence type="ECO:0000259" key="1">
    <source>
        <dbReference type="PROSITE" id="PS50883"/>
    </source>
</evidence>
<protein>
    <submittedName>
        <fullName evidence="3">EAL domain-containing protein</fullName>
    </submittedName>
</protein>
<dbReference type="SUPFAM" id="SSF55785">
    <property type="entry name" value="PYP-like sensor domain (PAS domain)"/>
    <property type="match status" value="1"/>
</dbReference>
<dbReference type="SMART" id="SM00267">
    <property type="entry name" value="GGDEF"/>
    <property type="match status" value="2"/>
</dbReference>
<dbReference type="PROSITE" id="PS50883">
    <property type="entry name" value="EAL"/>
    <property type="match status" value="1"/>
</dbReference>
<dbReference type="InterPro" id="IPR000160">
    <property type="entry name" value="GGDEF_dom"/>
</dbReference>
<name>A0A842JCV9_9ACTN</name>
<gene>
    <name evidence="3" type="ORF">H7313_05100</name>
</gene>
<comment type="caution">
    <text evidence="3">The sequence shown here is derived from an EMBL/GenBank/DDBJ whole genome shotgun (WGS) entry which is preliminary data.</text>
</comment>
<dbReference type="InterPro" id="IPR035965">
    <property type="entry name" value="PAS-like_dom_sf"/>
</dbReference>
<dbReference type="Pfam" id="PF01590">
    <property type="entry name" value="GAF"/>
    <property type="match status" value="1"/>
</dbReference>
<dbReference type="AlphaFoldDB" id="A0A842JCV9"/>
<dbReference type="Proteomes" id="UP000587396">
    <property type="component" value="Unassembled WGS sequence"/>
</dbReference>
<feature type="domain" description="GGDEF" evidence="2">
    <location>
        <begin position="758"/>
        <end position="893"/>
    </location>
</feature>
<dbReference type="SUPFAM" id="SSF141868">
    <property type="entry name" value="EAL domain-like"/>
    <property type="match status" value="1"/>
</dbReference>
<evidence type="ECO:0000313" key="3">
    <source>
        <dbReference type="EMBL" id="MBC2888726.1"/>
    </source>
</evidence>
<dbReference type="PROSITE" id="PS50887">
    <property type="entry name" value="GGDEF"/>
    <property type="match status" value="2"/>
</dbReference>
<dbReference type="PANTHER" id="PTHR44757">
    <property type="entry name" value="DIGUANYLATE CYCLASE DGCP"/>
    <property type="match status" value="1"/>
</dbReference>
<dbReference type="InterPro" id="IPR029016">
    <property type="entry name" value="GAF-like_dom_sf"/>
</dbReference>
<feature type="domain" description="GGDEF" evidence="2">
    <location>
        <begin position="314"/>
        <end position="449"/>
    </location>
</feature>
<dbReference type="InterPro" id="IPR003018">
    <property type="entry name" value="GAF"/>
</dbReference>
<dbReference type="InterPro" id="IPR001633">
    <property type="entry name" value="EAL_dom"/>
</dbReference>
<dbReference type="PANTHER" id="PTHR44757:SF2">
    <property type="entry name" value="BIOFILM ARCHITECTURE MAINTENANCE PROTEIN MBAA"/>
    <property type="match status" value="1"/>
</dbReference>
<dbReference type="Pfam" id="PF13426">
    <property type="entry name" value="PAS_9"/>
    <property type="match status" value="1"/>
</dbReference>
<dbReference type="InterPro" id="IPR043128">
    <property type="entry name" value="Rev_trsase/Diguanyl_cyclase"/>
</dbReference>
<dbReference type="Gene3D" id="3.30.450.20">
    <property type="entry name" value="PAS domain"/>
    <property type="match status" value="1"/>
</dbReference>
<accession>A0A842JCV9</accession>